<name>B3JGQ2_9BACT</name>
<protein>
    <submittedName>
        <fullName evidence="1">Uncharacterized protein</fullName>
    </submittedName>
</protein>
<dbReference type="STRING" id="470145.BACCOP_01056"/>
<dbReference type="Proteomes" id="UP000003146">
    <property type="component" value="Unassembled WGS sequence"/>
</dbReference>
<gene>
    <name evidence="1" type="ORF">BACCOP_01056</name>
</gene>
<comment type="caution">
    <text evidence="1">The sequence shown here is derived from an EMBL/GenBank/DDBJ whole genome shotgun (WGS) entry which is preliminary data.</text>
</comment>
<reference evidence="1 2" key="2">
    <citation type="submission" date="2008-04" db="EMBL/GenBank/DDBJ databases">
        <authorList>
            <person name="Fulton L."/>
            <person name="Clifton S."/>
            <person name="Fulton B."/>
            <person name="Xu J."/>
            <person name="Minx P."/>
            <person name="Pepin K.H."/>
            <person name="Johnson M."/>
            <person name="Thiruvilangam P."/>
            <person name="Bhonagiri V."/>
            <person name="Nash W.E."/>
            <person name="Mardis E.R."/>
            <person name="Wilson R.K."/>
        </authorList>
    </citation>
    <scope>NUCLEOTIDE SEQUENCE [LARGE SCALE GENOMIC DNA]</scope>
    <source>
        <strain evidence="1 2">DSM 17136</strain>
    </source>
</reference>
<evidence type="ECO:0000313" key="1">
    <source>
        <dbReference type="EMBL" id="EDV01834.1"/>
    </source>
</evidence>
<dbReference type="AlphaFoldDB" id="B3JGQ2"/>
<proteinExistence type="predicted"/>
<dbReference type="HOGENOM" id="CLU_3022229_0_0_10"/>
<sequence>MTSITKIHDFDFLHPFFCFLSRAKMFPIGYSNVSNLFISLFFYDLTYIENIIFVE</sequence>
<evidence type="ECO:0000313" key="2">
    <source>
        <dbReference type="Proteomes" id="UP000003146"/>
    </source>
</evidence>
<dbReference type="EMBL" id="ABIY02000069">
    <property type="protein sequence ID" value="EDV01834.1"/>
    <property type="molecule type" value="Genomic_DNA"/>
</dbReference>
<reference evidence="1 2" key="1">
    <citation type="submission" date="2008-04" db="EMBL/GenBank/DDBJ databases">
        <title>Draft genome sequence of Bacteroides coprocola (DSM 17136).</title>
        <authorList>
            <person name="Sudarsanam P."/>
            <person name="Ley R."/>
            <person name="Guruge J."/>
            <person name="Turnbaugh P.J."/>
            <person name="Mahowald M."/>
            <person name="Liep D."/>
            <person name="Gordon J."/>
        </authorList>
    </citation>
    <scope>NUCLEOTIDE SEQUENCE [LARGE SCALE GENOMIC DNA]</scope>
    <source>
        <strain evidence="1 2">DSM 17136</strain>
    </source>
</reference>
<accession>B3JGQ2</accession>
<organism evidence="1 2">
    <name type="scientific">Phocaeicola coprocola DSM 17136</name>
    <dbReference type="NCBI Taxonomy" id="470145"/>
    <lineage>
        <taxon>Bacteria</taxon>
        <taxon>Pseudomonadati</taxon>
        <taxon>Bacteroidota</taxon>
        <taxon>Bacteroidia</taxon>
        <taxon>Bacteroidales</taxon>
        <taxon>Bacteroidaceae</taxon>
        <taxon>Phocaeicola</taxon>
    </lineage>
</organism>